<keyword evidence="3" id="KW-1185">Reference proteome</keyword>
<dbReference type="EMBL" id="JAINUG010000186">
    <property type="protein sequence ID" value="KAJ8389137.1"/>
    <property type="molecule type" value="Genomic_DNA"/>
</dbReference>
<evidence type="ECO:0000313" key="3">
    <source>
        <dbReference type="Proteomes" id="UP001221898"/>
    </source>
</evidence>
<dbReference type="Gene3D" id="3.40.720.10">
    <property type="entry name" value="Alkaline Phosphatase, subunit A"/>
    <property type="match status" value="1"/>
</dbReference>
<dbReference type="InterPro" id="IPR017850">
    <property type="entry name" value="Alkaline_phosphatase_core_sf"/>
</dbReference>
<dbReference type="Gene3D" id="3.30.1360.180">
    <property type="match status" value="1"/>
</dbReference>
<dbReference type="SUPFAM" id="SSF53649">
    <property type="entry name" value="Alkaline phosphatase-like"/>
    <property type="match status" value="1"/>
</dbReference>
<comment type="caution">
    <text evidence="2">The sequence shown here is derived from an EMBL/GenBank/DDBJ whole genome shotgun (WGS) entry which is preliminary data.</text>
</comment>
<keyword evidence="1" id="KW-0812">Transmembrane</keyword>
<accession>A0AAD7RRY7</accession>
<reference evidence="2" key="1">
    <citation type="journal article" date="2023" name="Science">
        <title>Genome structures resolve the early diversification of teleost fishes.</title>
        <authorList>
            <person name="Parey E."/>
            <person name="Louis A."/>
            <person name="Montfort J."/>
            <person name="Bouchez O."/>
            <person name="Roques C."/>
            <person name="Iampietro C."/>
            <person name="Lluch J."/>
            <person name="Castinel A."/>
            <person name="Donnadieu C."/>
            <person name="Desvignes T."/>
            <person name="Floi Bucao C."/>
            <person name="Jouanno E."/>
            <person name="Wen M."/>
            <person name="Mejri S."/>
            <person name="Dirks R."/>
            <person name="Jansen H."/>
            <person name="Henkel C."/>
            <person name="Chen W.J."/>
            <person name="Zahm M."/>
            <person name="Cabau C."/>
            <person name="Klopp C."/>
            <person name="Thompson A.W."/>
            <person name="Robinson-Rechavi M."/>
            <person name="Braasch I."/>
            <person name="Lecointre G."/>
            <person name="Bobe J."/>
            <person name="Postlethwait J.H."/>
            <person name="Berthelot C."/>
            <person name="Roest Crollius H."/>
            <person name="Guiguen Y."/>
        </authorList>
    </citation>
    <scope>NUCLEOTIDE SEQUENCE</scope>
    <source>
        <strain evidence="2">NC1722</strain>
    </source>
</reference>
<dbReference type="PANTHER" id="PTHR10151">
    <property type="entry name" value="ECTONUCLEOTIDE PYROPHOSPHATASE/PHOSPHODIESTERASE"/>
    <property type="match status" value="1"/>
</dbReference>
<gene>
    <name evidence="2" type="ORF">AAFF_G00123430</name>
</gene>
<organism evidence="2 3">
    <name type="scientific">Aldrovandia affinis</name>
    <dbReference type="NCBI Taxonomy" id="143900"/>
    <lineage>
        <taxon>Eukaryota</taxon>
        <taxon>Metazoa</taxon>
        <taxon>Chordata</taxon>
        <taxon>Craniata</taxon>
        <taxon>Vertebrata</taxon>
        <taxon>Euteleostomi</taxon>
        <taxon>Actinopterygii</taxon>
        <taxon>Neopterygii</taxon>
        <taxon>Teleostei</taxon>
        <taxon>Notacanthiformes</taxon>
        <taxon>Halosauridae</taxon>
        <taxon>Aldrovandia</taxon>
    </lineage>
</organism>
<dbReference type="Pfam" id="PF01663">
    <property type="entry name" value="Phosphodiest"/>
    <property type="match status" value="1"/>
</dbReference>
<dbReference type="Proteomes" id="UP001221898">
    <property type="component" value="Unassembled WGS sequence"/>
</dbReference>
<feature type="transmembrane region" description="Helical" evidence="1">
    <location>
        <begin position="460"/>
        <end position="482"/>
    </location>
</feature>
<dbReference type="PANTHER" id="PTHR10151:SF63">
    <property type="entry name" value="ECTONUCLEOTIDE PYROPHOSPHATASE_PHOSPHODIESTERASE FAMILY MEMBER 7"/>
    <property type="match status" value="1"/>
</dbReference>
<evidence type="ECO:0000256" key="1">
    <source>
        <dbReference type="SAM" id="Phobius"/>
    </source>
</evidence>
<protein>
    <submittedName>
        <fullName evidence="2">Uncharacterized protein</fullName>
    </submittedName>
</protein>
<sequence>MLQACTGEQRTGIAVIGASEERVQRLSPGLDGSCCGPCATASSWRPSARGPLRGTTAPRNKLLLISFDGFRWDYDRDVDTPNLDAMATDGVKATYVTPPFITITSPSHFTLLTGKYVENHGVIHNMWFNTTSLEKKPYYMTQFVNEWWDNGSLPIWITAQRQGLKTGSLHFPGTASSYQGEEALVKEVEPRFYDYGNETAWRENVDKVVGAWLGGQDLDFVSMYFGEPDGTGHRHGPDSPERREMVRQVDRTVGYIRDSARRHGLADRLNVIITADHGMRTVLKDPLVKEIVLSEIPGFSFKDLSFHIVDFGPVGMLLPKDGMRDKVYNALKGAHPHLHVYKREDMPRRLHYANHPRILPLLIYADPGYVIHGYVPLQFSKGEHGFDNEDMDMKPFFRAVGPSFRRNLVVGPFETVNVYPLMCHLLGIRPEPNDGHLDVTRNMLVSAQDLDPAGDPEDSFLPNVFTGLAAVAGFLFVVFAVFTSHTLCQRKKVSKSSIMSMLQYNMQQTCTSSKSFGSDLTCRKRWTLKKKNLRQNKQPCEFHWN</sequence>
<proteinExistence type="predicted"/>
<evidence type="ECO:0000313" key="2">
    <source>
        <dbReference type="EMBL" id="KAJ8389137.1"/>
    </source>
</evidence>
<keyword evidence="1" id="KW-0472">Membrane</keyword>
<dbReference type="AlphaFoldDB" id="A0AAD7RRY7"/>
<dbReference type="InterPro" id="IPR002591">
    <property type="entry name" value="Phosphodiest/P_Trfase"/>
</dbReference>
<name>A0AAD7RRY7_9TELE</name>
<keyword evidence="1" id="KW-1133">Transmembrane helix</keyword>
<dbReference type="CDD" id="cd16018">
    <property type="entry name" value="Enpp"/>
    <property type="match status" value="1"/>
</dbReference>